<organism evidence="2 3">
    <name type="scientific">Desulfonema ishimotonii</name>
    <dbReference type="NCBI Taxonomy" id="45657"/>
    <lineage>
        <taxon>Bacteria</taxon>
        <taxon>Pseudomonadati</taxon>
        <taxon>Thermodesulfobacteriota</taxon>
        <taxon>Desulfobacteria</taxon>
        <taxon>Desulfobacterales</taxon>
        <taxon>Desulfococcaceae</taxon>
        <taxon>Desulfonema</taxon>
    </lineage>
</organism>
<dbReference type="Gene3D" id="1.10.150.650">
    <property type="match status" value="1"/>
</dbReference>
<evidence type="ECO:0000313" key="3">
    <source>
        <dbReference type="Proteomes" id="UP000288096"/>
    </source>
</evidence>
<dbReference type="PANTHER" id="PTHR42924:SF3">
    <property type="entry name" value="POLYMERASE_HISTIDINOL PHOSPHATASE N-TERMINAL DOMAIN-CONTAINING PROTEIN"/>
    <property type="match status" value="1"/>
</dbReference>
<dbReference type="RefSeq" id="WP_124329877.1">
    <property type="nucleotide sequence ID" value="NZ_BEXT01000001.1"/>
</dbReference>
<dbReference type="InterPro" id="IPR052018">
    <property type="entry name" value="PHP_domain"/>
</dbReference>
<dbReference type="Proteomes" id="UP000288096">
    <property type="component" value="Unassembled WGS sequence"/>
</dbReference>
<accession>A0A401G0G2</accession>
<proteinExistence type="predicted"/>
<dbReference type="EMBL" id="BEXT01000001">
    <property type="protein sequence ID" value="GBC62722.1"/>
    <property type="molecule type" value="Genomic_DNA"/>
</dbReference>
<evidence type="ECO:0000313" key="2">
    <source>
        <dbReference type="EMBL" id="GBC62722.1"/>
    </source>
</evidence>
<sequence length="291" mass="31181">MGCRDAAGVDLHIHSTASDGTLSPGEIVNTARQLGLKAIAITDHDTLAGVRAAIDGGIPQSLRFLTGLEISAASPRRFPCHGSFHILGYAIRPDDPPLNRALVRLQEARKNRNPRIIGQLRQLGFDITLKEVAAHAGDAQIGRPHIARLMKEKGFVCSVEAAFDRYLGTGKPAYADKYRISCREAISLIRGAGGIAVLAHPGLLKPVRPFDAEEMIAALRAMGLKGIEVFYPEHDAGQTAFYGEIARRYGLVKTGGTDFHGAIKPGLKMGSGNGDGFCVPFSVYEAITRSV</sequence>
<comment type="caution">
    <text evidence="2">The sequence shown here is derived from an EMBL/GenBank/DDBJ whole genome shotgun (WGS) entry which is preliminary data.</text>
</comment>
<dbReference type="InterPro" id="IPR003141">
    <property type="entry name" value="Pol/His_phosphatase_N"/>
</dbReference>
<dbReference type="OrthoDB" id="9804333at2"/>
<dbReference type="InterPro" id="IPR016195">
    <property type="entry name" value="Pol/histidinol_Pase-like"/>
</dbReference>
<dbReference type="SMART" id="SM00481">
    <property type="entry name" value="POLIIIAc"/>
    <property type="match status" value="1"/>
</dbReference>
<feature type="domain" description="Polymerase/histidinol phosphatase N-terminal" evidence="1">
    <location>
        <begin position="9"/>
        <end position="74"/>
    </location>
</feature>
<dbReference type="Pfam" id="PF02811">
    <property type="entry name" value="PHP"/>
    <property type="match status" value="1"/>
</dbReference>
<reference evidence="3" key="1">
    <citation type="submission" date="2017-11" db="EMBL/GenBank/DDBJ databases">
        <authorList>
            <person name="Watanabe M."/>
            <person name="Kojima H."/>
        </authorList>
    </citation>
    <scope>NUCLEOTIDE SEQUENCE [LARGE SCALE GENOMIC DNA]</scope>
    <source>
        <strain evidence="3">Tokyo 01</strain>
    </source>
</reference>
<dbReference type="GO" id="GO:0004534">
    <property type="term" value="F:5'-3' RNA exonuclease activity"/>
    <property type="evidence" value="ECO:0007669"/>
    <property type="project" value="TreeGrafter"/>
</dbReference>
<dbReference type="InterPro" id="IPR004013">
    <property type="entry name" value="PHP_dom"/>
</dbReference>
<reference evidence="3" key="2">
    <citation type="submission" date="2019-01" db="EMBL/GenBank/DDBJ databases">
        <title>Genome sequence of Desulfonema ishimotonii strain Tokyo 01.</title>
        <authorList>
            <person name="Fukui M."/>
        </authorList>
    </citation>
    <scope>NUCLEOTIDE SEQUENCE [LARGE SCALE GENOMIC DNA]</scope>
    <source>
        <strain evidence="3">Tokyo 01</strain>
    </source>
</reference>
<keyword evidence="3" id="KW-1185">Reference proteome</keyword>
<dbReference type="PANTHER" id="PTHR42924">
    <property type="entry name" value="EXONUCLEASE"/>
    <property type="match status" value="1"/>
</dbReference>
<gene>
    <name evidence="2" type="ORF">DENIS_3699</name>
</gene>
<dbReference type="CDD" id="cd07438">
    <property type="entry name" value="PHP_HisPPase_AMP"/>
    <property type="match status" value="1"/>
</dbReference>
<dbReference type="GO" id="GO:0035312">
    <property type="term" value="F:5'-3' DNA exonuclease activity"/>
    <property type="evidence" value="ECO:0007669"/>
    <property type="project" value="TreeGrafter"/>
</dbReference>
<protein>
    <submittedName>
        <fullName evidence="2">Ribonuclease III</fullName>
    </submittedName>
</protein>
<dbReference type="AlphaFoldDB" id="A0A401G0G2"/>
<dbReference type="SUPFAM" id="SSF89550">
    <property type="entry name" value="PHP domain-like"/>
    <property type="match status" value="1"/>
</dbReference>
<dbReference type="Gene3D" id="3.20.20.140">
    <property type="entry name" value="Metal-dependent hydrolases"/>
    <property type="match status" value="1"/>
</dbReference>
<evidence type="ECO:0000259" key="1">
    <source>
        <dbReference type="SMART" id="SM00481"/>
    </source>
</evidence>
<name>A0A401G0G2_9BACT</name>